<sequence length="60" mass="6458">MWKKRRQNTIFGVFSDVGLQAVKPGVGNITLGGSRGRAGRAGTLELTALQMGIKVRIEDT</sequence>
<accession>A0ABQ0B7A9</accession>
<dbReference type="Proteomes" id="UP001600943">
    <property type="component" value="Unassembled WGS sequence"/>
</dbReference>
<protein>
    <submittedName>
        <fullName evidence="1">Uncharacterized protein</fullName>
    </submittedName>
</protein>
<reference evidence="1 2" key="1">
    <citation type="submission" date="2024-04" db="EMBL/GenBank/DDBJ databases">
        <title>Defined microbial consortia suppress multidrug-resistant proinflammatory Enterobacteriaceae via ecological control.</title>
        <authorList>
            <person name="Furuichi M."/>
            <person name="Kawaguchi T."/>
            <person name="Pust M."/>
            <person name="Yasuma K."/>
            <person name="Plichta D."/>
            <person name="Hasegawa N."/>
            <person name="Ohya T."/>
            <person name="Bhattarai S."/>
            <person name="Sasajima S."/>
            <person name="Aoto Y."/>
            <person name="Tuganbaev T."/>
            <person name="Yaginuma M."/>
            <person name="Ueda M."/>
            <person name="Okahashi N."/>
            <person name="Amafuji K."/>
            <person name="Kiridooshi Y."/>
            <person name="Sugita K."/>
            <person name="Strazar M."/>
            <person name="Skelly A."/>
            <person name="Suda W."/>
            <person name="Hattori M."/>
            <person name="Nakamoto N."/>
            <person name="Caballero S."/>
            <person name="Norman J."/>
            <person name="Olle B."/>
            <person name="Tanoue T."/>
            <person name="Arita M."/>
            <person name="Bucci V."/>
            <person name="Atarashi K."/>
            <person name="Xavier R."/>
            <person name="Honda K."/>
        </authorList>
    </citation>
    <scope>NUCLEOTIDE SEQUENCE [LARGE SCALE GENOMIC DNA]</scope>
    <source>
        <strain evidence="2">k04-0078-D8-1</strain>
    </source>
</reference>
<proteinExistence type="predicted"/>
<comment type="caution">
    <text evidence="1">The sequence shown here is derived from an EMBL/GenBank/DDBJ whole genome shotgun (WGS) entry which is preliminary data.</text>
</comment>
<name>A0ABQ0B7A9_9FIRM</name>
<evidence type="ECO:0000313" key="1">
    <source>
        <dbReference type="EMBL" id="GAA6407336.1"/>
    </source>
</evidence>
<gene>
    <name evidence="1" type="ORF">K040078D81_14530</name>
</gene>
<keyword evidence="2" id="KW-1185">Reference proteome</keyword>
<evidence type="ECO:0000313" key="2">
    <source>
        <dbReference type="Proteomes" id="UP001600943"/>
    </source>
</evidence>
<organism evidence="1 2">
    <name type="scientific">Blautia hominis</name>
    <dbReference type="NCBI Taxonomy" id="2025493"/>
    <lineage>
        <taxon>Bacteria</taxon>
        <taxon>Bacillati</taxon>
        <taxon>Bacillota</taxon>
        <taxon>Clostridia</taxon>
        <taxon>Lachnospirales</taxon>
        <taxon>Lachnospiraceae</taxon>
        <taxon>Blautia</taxon>
    </lineage>
</organism>
<dbReference type="EMBL" id="BAABYW010000001">
    <property type="protein sequence ID" value="GAA6407336.1"/>
    <property type="molecule type" value="Genomic_DNA"/>
</dbReference>